<name>A0A9P4H8R9_9PLEO</name>
<dbReference type="InterPro" id="IPR010730">
    <property type="entry name" value="HET"/>
</dbReference>
<dbReference type="InterPro" id="IPR052895">
    <property type="entry name" value="HetReg/Transcr_Mod"/>
</dbReference>
<feature type="non-terminal residue" evidence="2">
    <location>
        <position position="1"/>
    </location>
</feature>
<feature type="non-terminal residue" evidence="2">
    <location>
        <position position="88"/>
    </location>
</feature>
<evidence type="ECO:0000259" key="1">
    <source>
        <dbReference type="Pfam" id="PF06985"/>
    </source>
</evidence>
<keyword evidence="3" id="KW-1185">Reference proteome</keyword>
<dbReference type="AlphaFoldDB" id="A0A9P4H8R9"/>
<reference evidence="2" key="1">
    <citation type="journal article" date="2020" name="Stud. Mycol.">
        <title>101 Dothideomycetes genomes: a test case for predicting lifestyles and emergence of pathogens.</title>
        <authorList>
            <person name="Haridas S."/>
            <person name="Albert R."/>
            <person name="Binder M."/>
            <person name="Bloem J."/>
            <person name="Labutti K."/>
            <person name="Salamov A."/>
            <person name="Andreopoulos B."/>
            <person name="Baker S."/>
            <person name="Barry K."/>
            <person name="Bills G."/>
            <person name="Bluhm B."/>
            <person name="Cannon C."/>
            <person name="Castanera R."/>
            <person name="Culley D."/>
            <person name="Daum C."/>
            <person name="Ezra D."/>
            <person name="Gonzalez J."/>
            <person name="Henrissat B."/>
            <person name="Kuo A."/>
            <person name="Liang C."/>
            <person name="Lipzen A."/>
            <person name="Lutzoni F."/>
            <person name="Magnuson J."/>
            <person name="Mondo S."/>
            <person name="Nolan M."/>
            <person name="Ohm R."/>
            <person name="Pangilinan J."/>
            <person name="Park H.-J."/>
            <person name="Ramirez L."/>
            <person name="Alfaro M."/>
            <person name="Sun H."/>
            <person name="Tritt A."/>
            <person name="Yoshinaga Y."/>
            <person name="Zwiers L.-H."/>
            <person name="Turgeon B."/>
            <person name="Goodwin S."/>
            <person name="Spatafora J."/>
            <person name="Crous P."/>
            <person name="Grigoriev I."/>
        </authorList>
    </citation>
    <scope>NUCLEOTIDE SEQUENCE</scope>
    <source>
        <strain evidence="2">CBS 110217</strain>
    </source>
</reference>
<dbReference type="Proteomes" id="UP000799777">
    <property type="component" value="Unassembled WGS sequence"/>
</dbReference>
<dbReference type="PANTHER" id="PTHR24148:SF64">
    <property type="entry name" value="HETEROKARYON INCOMPATIBILITY DOMAIN-CONTAINING PROTEIN"/>
    <property type="match status" value="1"/>
</dbReference>
<dbReference type="OrthoDB" id="2157530at2759"/>
<gene>
    <name evidence="2" type="ORF">EK21DRAFT_35027</name>
</gene>
<feature type="domain" description="Heterokaryon incompatibility" evidence="1">
    <location>
        <begin position="6"/>
        <end position="88"/>
    </location>
</feature>
<dbReference type="EMBL" id="ML978197">
    <property type="protein sequence ID" value="KAF2029764.1"/>
    <property type="molecule type" value="Genomic_DNA"/>
</dbReference>
<dbReference type="Pfam" id="PF06985">
    <property type="entry name" value="HET"/>
    <property type="match status" value="1"/>
</dbReference>
<evidence type="ECO:0000313" key="3">
    <source>
        <dbReference type="Proteomes" id="UP000799777"/>
    </source>
</evidence>
<evidence type="ECO:0000313" key="2">
    <source>
        <dbReference type="EMBL" id="KAF2029764.1"/>
    </source>
</evidence>
<protein>
    <submittedName>
        <fullName evidence="2">Heterokaryon incompatibility</fullName>
    </submittedName>
</protein>
<proteinExistence type="predicted"/>
<sequence>HTSPSYDTVSYVWGSNDSASCIECDGMSLPITHNLGDALRKLRDPMSVRSLWVDAICINQKDEVERASQVQLMGLIYWTARQVHVWLG</sequence>
<accession>A0A9P4H8R9</accession>
<comment type="caution">
    <text evidence="2">The sequence shown here is derived from an EMBL/GenBank/DDBJ whole genome shotgun (WGS) entry which is preliminary data.</text>
</comment>
<dbReference type="PANTHER" id="PTHR24148">
    <property type="entry name" value="ANKYRIN REPEAT DOMAIN-CONTAINING PROTEIN 39 HOMOLOG-RELATED"/>
    <property type="match status" value="1"/>
</dbReference>
<organism evidence="2 3">
    <name type="scientific">Setomelanomma holmii</name>
    <dbReference type="NCBI Taxonomy" id="210430"/>
    <lineage>
        <taxon>Eukaryota</taxon>
        <taxon>Fungi</taxon>
        <taxon>Dikarya</taxon>
        <taxon>Ascomycota</taxon>
        <taxon>Pezizomycotina</taxon>
        <taxon>Dothideomycetes</taxon>
        <taxon>Pleosporomycetidae</taxon>
        <taxon>Pleosporales</taxon>
        <taxon>Pleosporineae</taxon>
        <taxon>Phaeosphaeriaceae</taxon>
        <taxon>Setomelanomma</taxon>
    </lineage>
</organism>